<keyword evidence="4" id="KW-0206">Cytoskeleton</keyword>
<protein>
    <recommendedName>
        <fullName evidence="7">B9 domain-containing protein 1</fullName>
    </recommendedName>
</protein>
<dbReference type="WBParaSite" id="DME_0000675201-mRNA-1">
    <property type="protein sequence ID" value="DME_0000675201-mRNA-1"/>
    <property type="gene ID" value="DME_0000675201"/>
</dbReference>
<evidence type="ECO:0000313" key="11">
    <source>
        <dbReference type="Proteomes" id="UP000274756"/>
    </source>
</evidence>
<reference evidence="12" key="1">
    <citation type="submission" date="2017-02" db="UniProtKB">
        <authorList>
            <consortium name="WormBaseParasite"/>
        </authorList>
    </citation>
    <scope>IDENTIFICATION</scope>
</reference>
<feature type="region of interest" description="Disordered" evidence="8">
    <location>
        <begin position="235"/>
        <end position="296"/>
    </location>
</feature>
<evidence type="ECO:0000256" key="3">
    <source>
        <dbReference type="ARBA" id="ARBA00022794"/>
    </source>
</evidence>
<dbReference type="PANTHER" id="PTHR12968:SF1">
    <property type="entry name" value="B9 DOMAIN-CONTAINING PROTEIN 1"/>
    <property type="match status" value="1"/>
</dbReference>
<dbReference type="OrthoDB" id="431939at2759"/>
<organism evidence="10 12">
    <name type="scientific">Dracunculus medinensis</name>
    <name type="common">Guinea worm</name>
    <dbReference type="NCBI Taxonomy" id="318479"/>
    <lineage>
        <taxon>Eukaryota</taxon>
        <taxon>Metazoa</taxon>
        <taxon>Ecdysozoa</taxon>
        <taxon>Nematoda</taxon>
        <taxon>Chromadorea</taxon>
        <taxon>Rhabditida</taxon>
        <taxon>Spirurina</taxon>
        <taxon>Dracunculoidea</taxon>
        <taxon>Dracunculidae</taxon>
        <taxon>Dracunculus</taxon>
    </lineage>
</organism>
<evidence type="ECO:0000313" key="12">
    <source>
        <dbReference type="WBParaSite" id="DME_0000675201-mRNA-1"/>
    </source>
</evidence>
<keyword evidence="2" id="KW-0963">Cytoplasm</keyword>
<comment type="similarity">
    <text evidence="6">Belongs to the B9D family.</text>
</comment>
<evidence type="ECO:0000313" key="9">
    <source>
        <dbReference type="EMBL" id="VDN51393.1"/>
    </source>
</evidence>
<dbReference type="GO" id="GO:0036038">
    <property type="term" value="C:MKS complex"/>
    <property type="evidence" value="ECO:0007669"/>
    <property type="project" value="TreeGrafter"/>
</dbReference>
<reference evidence="9 11" key="2">
    <citation type="submission" date="2018-11" db="EMBL/GenBank/DDBJ databases">
        <authorList>
            <consortium name="Pathogen Informatics"/>
        </authorList>
    </citation>
    <scope>NUCLEOTIDE SEQUENCE [LARGE SCALE GENOMIC DNA]</scope>
</reference>
<dbReference type="Pfam" id="PF07162">
    <property type="entry name" value="B9-C2"/>
    <property type="match status" value="1"/>
</dbReference>
<dbReference type="PANTHER" id="PTHR12968">
    <property type="entry name" value="B9 DOMAIN-CONTAINING"/>
    <property type="match status" value="1"/>
</dbReference>
<sequence>MSTNRSFIVLITGQIDYGQFPLIDNIYCKFSYVYGSDWRQIAGIEEGISAKCVKGTRQDKIVVGLPLEATFTSTNPYGWPQICISCYGLDCFGNDVPRGYGAIHLPTAPGRKTLRIPMFVPEASTIMQKWLGWITGRRAEFIEPRIVAYADGRQATKVRTQGFIYITLNTVLKDIKKLGYDVQSDTFAKYSHFPLPDFNNKERQMPEIRQTIHKKDEIQLKDEFIERQRNDYHLMEPISPNSSTGKLRTEEKISSNSDLEIKNIGEKNYVRPLPLPTPLPRIQPRSTSSTVDDKRN</sequence>
<evidence type="ECO:0000256" key="1">
    <source>
        <dbReference type="ARBA" id="ARBA00004120"/>
    </source>
</evidence>
<dbReference type="InterPro" id="IPR010796">
    <property type="entry name" value="C2_B9-type_dom"/>
</dbReference>
<dbReference type="GO" id="GO:0060271">
    <property type="term" value="P:cilium assembly"/>
    <property type="evidence" value="ECO:0007669"/>
    <property type="project" value="TreeGrafter"/>
</dbReference>
<dbReference type="EMBL" id="UYYG01000019">
    <property type="protein sequence ID" value="VDN51393.1"/>
    <property type="molecule type" value="Genomic_DNA"/>
</dbReference>
<comment type="subcellular location">
    <subcellularLocation>
        <location evidence="1">Cytoplasm</location>
        <location evidence="1">Cytoskeleton</location>
        <location evidence="1">Cilium basal body</location>
    </subcellularLocation>
</comment>
<feature type="compositionally biased region" description="Basic and acidic residues" evidence="8">
    <location>
        <begin position="247"/>
        <end position="269"/>
    </location>
</feature>
<accession>A0A0N4UGW3</accession>
<name>A0A0N4UGW3_DRAME</name>
<evidence type="ECO:0000256" key="7">
    <source>
        <dbReference type="ARBA" id="ARBA00039274"/>
    </source>
</evidence>
<evidence type="ECO:0000256" key="6">
    <source>
        <dbReference type="ARBA" id="ARBA00038411"/>
    </source>
</evidence>
<dbReference type="PROSITE" id="PS51381">
    <property type="entry name" value="C2_B9"/>
    <property type="match status" value="1"/>
</dbReference>
<proteinExistence type="inferred from homology"/>
<dbReference type="AlphaFoldDB" id="A0A0N4UGW3"/>
<keyword evidence="3" id="KW-0970">Cilium biogenesis/degradation</keyword>
<dbReference type="Proteomes" id="UP000038040">
    <property type="component" value="Unplaced"/>
</dbReference>
<dbReference type="STRING" id="318479.A0A0N4UGW3"/>
<gene>
    <name evidence="9" type="ORF">DME_LOCUS1366</name>
</gene>
<evidence type="ECO:0000256" key="4">
    <source>
        <dbReference type="ARBA" id="ARBA00023212"/>
    </source>
</evidence>
<evidence type="ECO:0000256" key="8">
    <source>
        <dbReference type="SAM" id="MobiDB-lite"/>
    </source>
</evidence>
<evidence type="ECO:0000256" key="2">
    <source>
        <dbReference type="ARBA" id="ARBA00022490"/>
    </source>
</evidence>
<evidence type="ECO:0000313" key="10">
    <source>
        <dbReference type="Proteomes" id="UP000038040"/>
    </source>
</evidence>
<dbReference type="Proteomes" id="UP000274756">
    <property type="component" value="Unassembled WGS sequence"/>
</dbReference>
<keyword evidence="5" id="KW-0966">Cell projection</keyword>
<keyword evidence="11" id="KW-1185">Reference proteome</keyword>
<evidence type="ECO:0000256" key="5">
    <source>
        <dbReference type="ARBA" id="ARBA00023273"/>
    </source>
</evidence>